<evidence type="ECO:0000259" key="1">
    <source>
        <dbReference type="Pfam" id="PF00078"/>
    </source>
</evidence>
<dbReference type="EMBL" id="SMMG02000001">
    <property type="protein sequence ID" value="KAA3487883.1"/>
    <property type="molecule type" value="Genomic_DNA"/>
</dbReference>
<dbReference type="AlphaFoldDB" id="A0A5B6X293"/>
<feature type="domain" description="Reverse transcriptase" evidence="1">
    <location>
        <begin position="19"/>
        <end position="80"/>
    </location>
</feature>
<proteinExistence type="predicted"/>
<dbReference type="InterPro" id="IPR043502">
    <property type="entry name" value="DNA/RNA_pol_sf"/>
</dbReference>
<dbReference type="Gene3D" id="3.10.10.10">
    <property type="entry name" value="HIV Type 1 Reverse Transcriptase, subunit A, domain 1"/>
    <property type="match status" value="1"/>
</dbReference>
<dbReference type="OrthoDB" id="1667550at2759"/>
<organism evidence="2 3">
    <name type="scientific">Gossypium australe</name>
    <dbReference type="NCBI Taxonomy" id="47621"/>
    <lineage>
        <taxon>Eukaryota</taxon>
        <taxon>Viridiplantae</taxon>
        <taxon>Streptophyta</taxon>
        <taxon>Embryophyta</taxon>
        <taxon>Tracheophyta</taxon>
        <taxon>Spermatophyta</taxon>
        <taxon>Magnoliopsida</taxon>
        <taxon>eudicotyledons</taxon>
        <taxon>Gunneridae</taxon>
        <taxon>Pentapetalae</taxon>
        <taxon>rosids</taxon>
        <taxon>malvids</taxon>
        <taxon>Malvales</taxon>
        <taxon>Malvaceae</taxon>
        <taxon>Malvoideae</taxon>
        <taxon>Gossypium</taxon>
    </lineage>
</organism>
<accession>A0A5B6X293</accession>
<dbReference type="InterPro" id="IPR043128">
    <property type="entry name" value="Rev_trsase/Diguanyl_cyclase"/>
</dbReference>
<sequence length="172" mass="19826">MIYSQLRVKEPNVPKIVFKTRYDHYEFLVLPFGLTNAPTAFMDLMNQILFYDDILIYSLSESDHAEHLRVVLQILHEKQLCENLINVNFGYGSVVSLLWFGLRSDAERESNCLCLKTVEAVVVFALKIWKYNIIINALSRKSLFALRAMNANLTLEHDGSILIELIVKSVFL</sequence>
<dbReference type="InterPro" id="IPR000477">
    <property type="entry name" value="RT_dom"/>
</dbReference>
<reference evidence="3" key="1">
    <citation type="journal article" date="2019" name="Plant Biotechnol. J.">
        <title>Genome sequencing of the Australian wild diploid species Gossypium australe highlights disease resistance and delayed gland morphogenesis.</title>
        <authorList>
            <person name="Cai Y."/>
            <person name="Cai X."/>
            <person name="Wang Q."/>
            <person name="Wang P."/>
            <person name="Zhang Y."/>
            <person name="Cai C."/>
            <person name="Xu Y."/>
            <person name="Wang K."/>
            <person name="Zhou Z."/>
            <person name="Wang C."/>
            <person name="Geng S."/>
            <person name="Li B."/>
            <person name="Dong Q."/>
            <person name="Hou Y."/>
            <person name="Wang H."/>
            <person name="Ai P."/>
            <person name="Liu Z."/>
            <person name="Yi F."/>
            <person name="Sun M."/>
            <person name="An G."/>
            <person name="Cheng J."/>
            <person name="Zhang Y."/>
            <person name="Shi Q."/>
            <person name="Xie Y."/>
            <person name="Shi X."/>
            <person name="Chang Y."/>
            <person name="Huang F."/>
            <person name="Chen Y."/>
            <person name="Hong S."/>
            <person name="Mi L."/>
            <person name="Sun Q."/>
            <person name="Zhang L."/>
            <person name="Zhou B."/>
            <person name="Peng R."/>
            <person name="Zhang X."/>
            <person name="Liu F."/>
        </authorList>
    </citation>
    <scope>NUCLEOTIDE SEQUENCE [LARGE SCALE GENOMIC DNA]</scope>
    <source>
        <strain evidence="3">cv. PA1801</strain>
    </source>
</reference>
<gene>
    <name evidence="2" type="ORF">EPI10_031681</name>
</gene>
<dbReference type="InterPro" id="IPR053134">
    <property type="entry name" value="RNA-dir_DNA_polymerase"/>
</dbReference>
<keyword evidence="3" id="KW-1185">Reference proteome</keyword>
<dbReference type="SUPFAM" id="SSF56672">
    <property type="entry name" value="DNA/RNA polymerases"/>
    <property type="match status" value="1"/>
</dbReference>
<dbReference type="PANTHER" id="PTHR24559:SF444">
    <property type="entry name" value="REVERSE TRANSCRIPTASE DOMAIN-CONTAINING PROTEIN"/>
    <property type="match status" value="1"/>
</dbReference>
<name>A0A5B6X293_9ROSI</name>
<evidence type="ECO:0000313" key="2">
    <source>
        <dbReference type="EMBL" id="KAA3487883.1"/>
    </source>
</evidence>
<dbReference type="Gene3D" id="3.30.70.270">
    <property type="match status" value="1"/>
</dbReference>
<comment type="caution">
    <text evidence="2">The sequence shown here is derived from an EMBL/GenBank/DDBJ whole genome shotgun (WGS) entry which is preliminary data.</text>
</comment>
<dbReference type="CDD" id="cd01647">
    <property type="entry name" value="RT_LTR"/>
    <property type="match status" value="1"/>
</dbReference>
<dbReference type="Pfam" id="PF00078">
    <property type="entry name" value="RVT_1"/>
    <property type="match status" value="1"/>
</dbReference>
<dbReference type="Proteomes" id="UP000325315">
    <property type="component" value="Unassembled WGS sequence"/>
</dbReference>
<dbReference type="PANTHER" id="PTHR24559">
    <property type="entry name" value="TRANSPOSON TY3-I GAG-POL POLYPROTEIN"/>
    <property type="match status" value="1"/>
</dbReference>
<evidence type="ECO:0000313" key="3">
    <source>
        <dbReference type="Proteomes" id="UP000325315"/>
    </source>
</evidence>
<protein>
    <submittedName>
        <fullName evidence="2">DNA/RNA polymerases superfamily protein</fullName>
    </submittedName>
</protein>